<keyword evidence="3" id="KW-0029">Amino-acid transport</keyword>
<evidence type="ECO:0000256" key="1">
    <source>
        <dbReference type="ARBA" id="ARBA00010062"/>
    </source>
</evidence>
<keyword evidence="3" id="KW-0813">Transport</keyword>
<evidence type="ECO:0000313" key="6">
    <source>
        <dbReference type="EMBL" id="MDQ0315804.1"/>
    </source>
</evidence>
<accession>A0AAE3VNF0</accession>
<comment type="similarity">
    <text evidence="1">Belongs to the leucine-binding protein family.</text>
</comment>
<dbReference type="InterPro" id="IPR051010">
    <property type="entry name" value="BCAA_transport"/>
</dbReference>
<evidence type="ECO:0000313" key="7">
    <source>
        <dbReference type="Proteomes" id="UP001229244"/>
    </source>
</evidence>
<dbReference type="InterPro" id="IPR028081">
    <property type="entry name" value="Leu-bd"/>
</dbReference>
<evidence type="ECO:0000256" key="3">
    <source>
        <dbReference type="ARBA" id="ARBA00022970"/>
    </source>
</evidence>
<dbReference type="Proteomes" id="UP001229244">
    <property type="component" value="Unassembled WGS sequence"/>
</dbReference>
<protein>
    <submittedName>
        <fullName evidence="6">Branched-chain amino acid transport system substrate-binding protein</fullName>
    </submittedName>
</protein>
<dbReference type="InterPro" id="IPR028082">
    <property type="entry name" value="Peripla_BP_I"/>
</dbReference>
<dbReference type="PANTHER" id="PTHR30483">
    <property type="entry name" value="LEUCINE-SPECIFIC-BINDING PROTEIN"/>
    <property type="match status" value="1"/>
</dbReference>
<keyword evidence="7" id="KW-1185">Reference proteome</keyword>
<dbReference type="Gene3D" id="3.40.50.2300">
    <property type="match status" value="2"/>
</dbReference>
<feature type="signal peptide" evidence="4">
    <location>
        <begin position="1"/>
        <end position="30"/>
    </location>
</feature>
<dbReference type="PROSITE" id="PS51318">
    <property type="entry name" value="TAT"/>
    <property type="match status" value="1"/>
</dbReference>
<feature type="chain" id="PRO_5042065708" evidence="4">
    <location>
        <begin position="31"/>
        <end position="406"/>
    </location>
</feature>
<keyword evidence="2 4" id="KW-0732">Signal</keyword>
<evidence type="ECO:0000256" key="4">
    <source>
        <dbReference type="SAM" id="SignalP"/>
    </source>
</evidence>
<dbReference type="Pfam" id="PF13458">
    <property type="entry name" value="Peripla_BP_6"/>
    <property type="match status" value="1"/>
</dbReference>
<gene>
    <name evidence="6" type="ORF">J2S73_002261</name>
</gene>
<organism evidence="6 7">
    <name type="scientific">Amorphus orientalis</name>
    <dbReference type="NCBI Taxonomy" id="649198"/>
    <lineage>
        <taxon>Bacteria</taxon>
        <taxon>Pseudomonadati</taxon>
        <taxon>Pseudomonadota</taxon>
        <taxon>Alphaproteobacteria</taxon>
        <taxon>Hyphomicrobiales</taxon>
        <taxon>Amorphaceae</taxon>
        <taxon>Amorphus</taxon>
    </lineage>
</organism>
<dbReference type="PANTHER" id="PTHR30483:SF38">
    <property type="entry name" value="BLR7848 PROTEIN"/>
    <property type="match status" value="1"/>
</dbReference>
<evidence type="ECO:0000256" key="2">
    <source>
        <dbReference type="ARBA" id="ARBA00022729"/>
    </source>
</evidence>
<dbReference type="InterPro" id="IPR006311">
    <property type="entry name" value="TAT_signal"/>
</dbReference>
<dbReference type="SUPFAM" id="SSF53822">
    <property type="entry name" value="Periplasmic binding protein-like I"/>
    <property type="match status" value="1"/>
</dbReference>
<dbReference type="CDD" id="cd06334">
    <property type="entry name" value="PBP1_ABC_ligand_binding-like"/>
    <property type="match status" value="1"/>
</dbReference>
<dbReference type="AlphaFoldDB" id="A0AAE3VNF0"/>
<proteinExistence type="inferred from homology"/>
<dbReference type="GO" id="GO:0006865">
    <property type="term" value="P:amino acid transport"/>
    <property type="evidence" value="ECO:0007669"/>
    <property type="project" value="UniProtKB-KW"/>
</dbReference>
<comment type="caution">
    <text evidence="6">The sequence shown here is derived from an EMBL/GenBank/DDBJ whole genome shotgun (WGS) entry which is preliminary data.</text>
</comment>
<dbReference type="RefSeq" id="WP_306885633.1">
    <property type="nucleotide sequence ID" value="NZ_JAUSUL010000002.1"/>
</dbReference>
<name>A0AAE3VNF0_9HYPH</name>
<feature type="domain" description="Leucine-binding protein" evidence="5">
    <location>
        <begin position="42"/>
        <end position="377"/>
    </location>
</feature>
<reference evidence="6" key="1">
    <citation type="submission" date="2023-07" db="EMBL/GenBank/DDBJ databases">
        <title>Genomic Encyclopedia of Type Strains, Phase IV (KMG-IV): sequencing the most valuable type-strain genomes for metagenomic binning, comparative biology and taxonomic classification.</title>
        <authorList>
            <person name="Goeker M."/>
        </authorList>
    </citation>
    <scope>NUCLEOTIDE SEQUENCE</scope>
    <source>
        <strain evidence="6">DSM 21202</strain>
    </source>
</reference>
<dbReference type="EMBL" id="JAUSUL010000002">
    <property type="protein sequence ID" value="MDQ0315804.1"/>
    <property type="molecule type" value="Genomic_DNA"/>
</dbReference>
<sequence>MFELKRRSFIGGAAGLAFALAAGGIAPASAQEGEALKFWVPLPLTGPLSVTGQAQQVGWEHAVDWINKEGGIEGRPIDIEFYDDEYKVELGVAGFKKAVSGGDVVFSGGDGTPFVRAISPENNETYKTLMSNTGAASDLVDTDKYKYHFLVGPTYTDQVHMLFDYIKDNQQGDAEPRVALVYSASEFGRDPLENARELADEMGIEIVLEQETKWVEVDVTSHAIRIRQARPDYVIFHGYAANVWPEIVKLVRDYGVETQFMGTLFGSHPDVVGTIGDAANDYLGTVSVNLLVGEADTPMMKTIDEYLKTWTDKPYTGYANIGYMQSWATAMVLREAIGAAIRNGEELNGDNLIKEISAITDFDAGGIFGMPISFVDNRIPYGVIYRYSIKDGELTVSEAAPWMKVD</sequence>
<evidence type="ECO:0000259" key="5">
    <source>
        <dbReference type="Pfam" id="PF13458"/>
    </source>
</evidence>